<keyword evidence="2" id="KW-1185">Reference proteome</keyword>
<dbReference type="AlphaFoldDB" id="A0A975HNT5"/>
<gene>
    <name evidence="1" type="ORF">J5O05_07030</name>
</gene>
<dbReference type="Proteomes" id="UP000664904">
    <property type="component" value="Chromosome"/>
</dbReference>
<accession>A0A975HNT5</accession>
<proteinExistence type="predicted"/>
<reference evidence="1" key="1">
    <citation type="submission" date="2021-03" db="EMBL/GenBank/DDBJ databases">
        <title>Complete Genome of Pseudoalteromonas xiamenensis STKMTI.2, a new potential marine bacterium producing anti-Vibrio compounds.</title>
        <authorList>
            <person name="Handayani D.P."/>
            <person name="Isnansetyo A."/>
            <person name="Istiqomah I."/>
            <person name="Jumina J."/>
        </authorList>
    </citation>
    <scope>NUCLEOTIDE SEQUENCE</scope>
    <source>
        <strain evidence="1">STKMTI.2</strain>
    </source>
</reference>
<dbReference type="EMBL" id="CP072133">
    <property type="protein sequence ID" value="QTH72550.1"/>
    <property type="molecule type" value="Genomic_DNA"/>
</dbReference>
<sequence>MKKCAVLIAGPSRYINSTVAQLEKYSSEYDFDLFIFLWSGDSGNKVREQEEEFKLDMKRSYCEVKFITYAQPYSQSEYDSIFKTRTENGQSPASSIIGMFNSMRILIAQLEITTQEYDLVLRIRTDCVLISKDFFQRTILKHGTLNVSKNYLIPHAWVSDHIISGSKSDMIKLWKWSSNEELYKSYMKNDMNPEKLLAYKVKKEGLEVNELWVRYRDYHIVYFPIKSTEPRAYNVIISNKSVAYFYENANGIYNESDFEVENMISKMKNNQDYYAKPKVLKAIIKMKKILLK</sequence>
<protein>
    <submittedName>
        <fullName evidence="1">Uncharacterized protein</fullName>
    </submittedName>
</protein>
<organism evidence="1 2">
    <name type="scientific">Pseudoalteromonas xiamenensis</name>
    <dbReference type="NCBI Taxonomy" id="882626"/>
    <lineage>
        <taxon>Bacteria</taxon>
        <taxon>Pseudomonadati</taxon>
        <taxon>Pseudomonadota</taxon>
        <taxon>Gammaproteobacteria</taxon>
        <taxon>Alteromonadales</taxon>
        <taxon>Pseudoalteromonadaceae</taxon>
        <taxon>Pseudoalteromonas</taxon>
    </lineage>
</organism>
<dbReference type="RefSeq" id="WP_208844174.1">
    <property type="nucleotide sequence ID" value="NZ_CP072133.1"/>
</dbReference>
<evidence type="ECO:0000313" key="1">
    <source>
        <dbReference type="EMBL" id="QTH72550.1"/>
    </source>
</evidence>
<dbReference type="KEGG" id="pxi:J5O05_07030"/>
<name>A0A975HNT5_9GAMM</name>
<evidence type="ECO:0000313" key="2">
    <source>
        <dbReference type="Proteomes" id="UP000664904"/>
    </source>
</evidence>